<dbReference type="OrthoDB" id="13288at2"/>
<dbReference type="PaxDb" id="123214-PERMA_1009"/>
<dbReference type="InterPro" id="IPR012337">
    <property type="entry name" value="RNaseH-like_sf"/>
</dbReference>
<dbReference type="STRING" id="123214.PERMA_1009"/>
<feature type="domain" description="Predicted 3'-5' exonuclease PolB-like" evidence="1">
    <location>
        <begin position="123"/>
        <end position="243"/>
    </location>
</feature>
<evidence type="ECO:0000313" key="3">
    <source>
        <dbReference type="Proteomes" id="UP000001366"/>
    </source>
</evidence>
<accession>C0QQ49</accession>
<gene>
    <name evidence="2" type="ordered locus">PERMA_1009</name>
</gene>
<dbReference type="RefSeq" id="WP_015898958.1">
    <property type="nucleotide sequence ID" value="NC_012440.1"/>
</dbReference>
<protein>
    <submittedName>
        <fullName evidence="2">Polysaccharide biosynthesis protein</fullName>
    </submittedName>
</protein>
<dbReference type="GO" id="GO:0003676">
    <property type="term" value="F:nucleic acid binding"/>
    <property type="evidence" value="ECO:0007669"/>
    <property type="project" value="InterPro"/>
</dbReference>
<dbReference type="Pfam" id="PF10108">
    <property type="entry name" value="DNA_pol_B_exo2"/>
    <property type="match status" value="1"/>
</dbReference>
<organism evidence="2 3">
    <name type="scientific">Persephonella marina (strain DSM 14350 / EX-H1)</name>
    <dbReference type="NCBI Taxonomy" id="123214"/>
    <lineage>
        <taxon>Bacteria</taxon>
        <taxon>Pseudomonadati</taxon>
        <taxon>Aquificota</taxon>
        <taxon>Aquificia</taxon>
        <taxon>Aquificales</taxon>
        <taxon>Hydrogenothermaceae</taxon>
        <taxon>Persephonella</taxon>
    </lineage>
</organism>
<dbReference type="HOGENOM" id="CLU_1160666_0_0_0"/>
<proteinExistence type="predicted"/>
<dbReference type="EMBL" id="CP001230">
    <property type="protein sequence ID" value="ACO04854.1"/>
    <property type="molecule type" value="Genomic_DNA"/>
</dbReference>
<keyword evidence="3" id="KW-1185">Reference proteome</keyword>
<dbReference type="AlphaFoldDB" id="C0QQ49"/>
<evidence type="ECO:0000259" key="1">
    <source>
        <dbReference type="Pfam" id="PF10108"/>
    </source>
</evidence>
<name>C0QQ49_PERMH</name>
<evidence type="ECO:0000313" key="2">
    <source>
        <dbReference type="EMBL" id="ACO04854.1"/>
    </source>
</evidence>
<reference evidence="2 3" key="1">
    <citation type="journal article" date="2009" name="J. Bacteriol.">
        <title>Complete and draft genome sequences of six members of the Aquificales.</title>
        <authorList>
            <person name="Reysenbach A.L."/>
            <person name="Hamamura N."/>
            <person name="Podar M."/>
            <person name="Griffiths E."/>
            <person name="Ferreira S."/>
            <person name="Hochstein R."/>
            <person name="Heidelberg J."/>
            <person name="Johnson J."/>
            <person name="Mead D."/>
            <person name="Pohorille A."/>
            <person name="Sarmiento M."/>
            <person name="Schweighofer K."/>
            <person name="Seshadri R."/>
            <person name="Voytek M.A."/>
        </authorList>
    </citation>
    <scope>NUCLEOTIDE SEQUENCE [LARGE SCALE GENOMIC DNA]</scope>
    <source>
        <strain evidence="3">DSM 14350 / EX-H1</strain>
    </source>
</reference>
<dbReference type="Proteomes" id="UP000001366">
    <property type="component" value="Chromosome"/>
</dbReference>
<dbReference type="Gene3D" id="3.30.420.10">
    <property type="entry name" value="Ribonuclease H-like superfamily/Ribonuclease H"/>
    <property type="match status" value="1"/>
</dbReference>
<dbReference type="InterPro" id="IPR036397">
    <property type="entry name" value="RNaseH_sf"/>
</dbReference>
<dbReference type="KEGG" id="pmx:PERMA_1009"/>
<dbReference type="SUPFAM" id="SSF53098">
    <property type="entry name" value="Ribonuclease H-like"/>
    <property type="match status" value="1"/>
</dbReference>
<sequence>MFINWNWDMIRKKRKDSFEKFRNFFIFDIETVKDEGMFEKVADEKERKIDQEGDFLPVPFHRIVSIGTMIIKDKRIISFETISTTDEMEALRFFWIKYRESFDFIQDRDPNDGKVKNHISVFPVLISINGKGFDIPTIMVRTLRYIPDFEEGLRKFVSIHLDRFDTWEKEFPKYTHRYTKFHIDIPEDIFGKKISLKNLCYLCGIPVKQEGDGKEVSQMFNNGDLKKIGAYCSEDVLATAKLFSYVNQHLLYGTYLFPEFENFDGIQPVIHIGSYD</sequence>
<dbReference type="InterPro" id="IPR019288">
    <property type="entry name" value="3'-5'_exonuclease_PolB-like"/>
</dbReference>
<dbReference type="eggNOG" id="COG3298">
    <property type="taxonomic scope" value="Bacteria"/>
</dbReference>